<dbReference type="EMBL" id="KF484516">
    <property type="protein sequence ID" value="AIK23253.1"/>
    <property type="molecule type" value="Genomic_RNA"/>
</dbReference>
<sequence length="119" mass="13590">MSIRRVWLKVVAVITVLWYGKEPSISEGYNALMNDDSKFIDTHFSNVSYAKKCYELANFDLDFLRIVIIPLSGGTANESRADRTNISEIVESHISDRDRMNILLRNKRIQIPSLLPCGN</sequence>
<dbReference type="InterPro" id="IPR009692">
    <property type="entry name" value="P13_Citrus_tristeza_virus"/>
</dbReference>
<dbReference type="Pfam" id="PF06922">
    <property type="entry name" value="CTV_P13"/>
    <property type="match status" value="1"/>
</dbReference>
<reference evidence="1" key="1">
    <citation type="submission" date="2013-07" db="EMBL/GenBank/DDBJ databases">
        <title>Molecular characterization of Indian Citrus tristeza virus isolates based on 3' half genome.</title>
        <authorList>
            <person name="Kumar A."/>
            <person name="Sharma S.K."/>
            <person name="Biswas K.K."/>
        </authorList>
    </citation>
    <scope>NUCLEOTIDE SEQUENCE</scope>
    <source>
        <strain evidence="1">G28</strain>
    </source>
</reference>
<dbReference type="EMBL" id="KJ914661">
    <property type="protein sequence ID" value="AIK23273.1"/>
    <property type="molecule type" value="Genomic_RNA"/>
</dbReference>
<reference evidence="2" key="2">
    <citation type="submission" date="2014-05" db="EMBL/GenBank/DDBJ databases">
        <title>Molecular characterization of four CTV isolates from different geographical regions of India: phylogenetic and recombination analysis.</title>
        <authorList>
            <person name="Sharma S.K."/>
            <person name="Tarafdar A."/>
            <person name="Biswas K.K."/>
        </authorList>
    </citation>
    <scope>NUCLEOTIDE SEQUENCE</scope>
    <source>
        <strain evidence="2">CTV-G28</strain>
    </source>
</reference>
<accession>A0A076V7L1</accession>
<organism evidence="2">
    <name type="scientific">Citrus tristeza virus</name>
    <dbReference type="NCBI Taxonomy" id="12162"/>
    <lineage>
        <taxon>Viruses</taxon>
        <taxon>Riboviria</taxon>
        <taxon>Orthornavirae</taxon>
        <taxon>Kitrinoviricota</taxon>
        <taxon>Alsuviricetes</taxon>
        <taxon>Martellivirales</taxon>
        <taxon>Closteroviridae</taxon>
        <taxon>Closterovirus</taxon>
        <taxon>Closterovirus tristezae</taxon>
    </lineage>
</organism>
<evidence type="ECO:0000313" key="1">
    <source>
        <dbReference type="EMBL" id="AIK23253.1"/>
    </source>
</evidence>
<evidence type="ECO:0000313" key="2">
    <source>
        <dbReference type="EMBL" id="AIK23273.1"/>
    </source>
</evidence>
<name>A0A076V7L1_9CLOS</name>
<proteinExistence type="predicted"/>
<protein>
    <submittedName>
        <fullName evidence="2">p13</fullName>
    </submittedName>
</protein>